<keyword evidence="1" id="KW-1133">Transmembrane helix</keyword>
<sequence>MLQSLSGSDFALFISVLLACAVEAVEAVTIVLAAGTSRNWKSSFQGVISALFALAVFVLFIGPNIEKLPENTLRVLVGGLLLVFGMQWLRKAILRASGFKALHDEEKIFQEEVLSAQKATRVSHYVVSDWYAFTLSFKGVLLEGLEVVFIVLTFGVIQKSSNPNAFALAVWAAIIAVLVVTIAGFAIHKPLSRVPENAMKFIVGTLLTSFGIFWASEGAGAKWPGNDLSLLAIIPFVLVICFTLIEILKMRKSKDHELRAPKIPTFHEPSQSASQVSRLLGGFLFFWYDFIIGDDWRVAAAVVLGLFSLNAVGAQSWWIMPALVASLLILTLLEASAAKPSDTSR</sequence>
<feature type="transmembrane region" description="Helical" evidence="1">
    <location>
        <begin position="228"/>
        <end position="248"/>
    </location>
</feature>
<organism evidence="2">
    <name type="scientific">freshwater metagenome</name>
    <dbReference type="NCBI Taxonomy" id="449393"/>
    <lineage>
        <taxon>unclassified sequences</taxon>
        <taxon>metagenomes</taxon>
        <taxon>ecological metagenomes</taxon>
    </lineage>
</organism>
<evidence type="ECO:0000256" key="1">
    <source>
        <dbReference type="SAM" id="Phobius"/>
    </source>
</evidence>
<name>A0A6J6AEB3_9ZZZZ</name>
<protein>
    <submittedName>
        <fullName evidence="2">Unannotated protein</fullName>
    </submittedName>
</protein>
<dbReference type="EMBL" id="CAESPC010000128">
    <property type="protein sequence ID" value="CAB4367163.1"/>
    <property type="molecule type" value="Genomic_DNA"/>
</dbReference>
<proteinExistence type="predicted"/>
<keyword evidence="1" id="KW-0472">Membrane</keyword>
<feature type="transmembrane region" description="Helical" evidence="1">
    <location>
        <begin position="46"/>
        <end position="65"/>
    </location>
</feature>
<evidence type="ECO:0000313" key="2">
    <source>
        <dbReference type="EMBL" id="CAB4367163.1"/>
    </source>
</evidence>
<dbReference type="AlphaFoldDB" id="A0A6J6AEB3"/>
<gene>
    <name evidence="2" type="ORF">UFOPK4180_00764</name>
</gene>
<feature type="transmembrane region" description="Helical" evidence="1">
    <location>
        <begin position="71"/>
        <end position="89"/>
    </location>
</feature>
<feature type="transmembrane region" description="Helical" evidence="1">
    <location>
        <begin position="140"/>
        <end position="158"/>
    </location>
</feature>
<feature type="transmembrane region" description="Helical" evidence="1">
    <location>
        <begin position="164"/>
        <end position="186"/>
    </location>
</feature>
<feature type="transmembrane region" description="Helical" evidence="1">
    <location>
        <begin position="12"/>
        <end position="34"/>
    </location>
</feature>
<accession>A0A6J6AEB3</accession>
<keyword evidence="1" id="KW-0812">Transmembrane</keyword>
<reference evidence="2" key="1">
    <citation type="submission" date="2020-05" db="EMBL/GenBank/DDBJ databases">
        <authorList>
            <person name="Chiriac C."/>
            <person name="Salcher M."/>
            <person name="Ghai R."/>
            <person name="Kavagutti S V."/>
        </authorList>
    </citation>
    <scope>NUCLEOTIDE SEQUENCE</scope>
</reference>
<feature type="transmembrane region" description="Helical" evidence="1">
    <location>
        <begin position="198"/>
        <end position="216"/>
    </location>
</feature>
<feature type="transmembrane region" description="Helical" evidence="1">
    <location>
        <begin position="318"/>
        <end position="338"/>
    </location>
</feature>